<sequence>MNMKGCSGGSNTGSRRRKDHDEDVDIDMMPIMGVLAKWGGIVRRIWEGRGSCQEELMEEVLYSENNSSIEQSDCGDDTNQRLPADYILQATAHLPVVSNSSAPSPVQPDALVPASEMPAVTASSQVSYIGTGEIILAALFFVIFVLLVNLLFMYLEESAVEAESESEPEGGARAIYWREEKEALLSNYSE</sequence>
<feature type="compositionally biased region" description="Gly residues" evidence="1">
    <location>
        <begin position="1"/>
        <end position="11"/>
    </location>
</feature>
<feature type="region of interest" description="Disordered" evidence="1">
    <location>
        <begin position="1"/>
        <end position="24"/>
    </location>
</feature>
<reference evidence="3 4" key="1">
    <citation type="journal article" date="2020" name="ISME J.">
        <title>Uncovering the hidden diversity of litter-decomposition mechanisms in mushroom-forming fungi.</title>
        <authorList>
            <person name="Floudas D."/>
            <person name="Bentzer J."/>
            <person name="Ahren D."/>
            <person name="Johansson T."/>
            <person name="Persson P."/>
            <person name="Tunlid A."/>
        </authorList>
    </citation>
    <scope>NUCLEOTIDE SEQUENCE [LARGE SCALE GENOMIC DNA]</scope>
    <source>
        <strain evidence="3 4">CBS 291.85</strain>
    </source>
</reference>
<keyword evidence="4" id="KW-1185">Reference proteome</keyword>
<comment type="caution">
    <text evidence="3">The sequence shown here is derived from an EMBL/GenBank/DDBJ whole genome shotgun (WGS) entry which is preliminary data.</text>
</comment>
<dbReference type="AlphaFoldDB" id="A0A8H5AUZ3"/>
<evidence type="ECO:0000256" key="2">
    <source>
        <dbReference type="SAM" id="Phobius"/>
    </source>
</evidence>
<evidence type="ECO:0000313" key="3">
    <source>
        <dbReference type="EMBL" id="KAF5311251.1"/>
    </source>
</evidence>
<dbReference type="EMBL" id="JAACJM010000569">
    <property type="protein sequence ID" value="KAF5311251.1"/>
    <property type="molecule type" value="Genomic_DNA"/>
</dbReference>
<evidence type="ECO:0000256" key="1">
    <source>
        <dbReference type="SAM" id="MobiDB-lite"/>
    </source>
</evidence>
<keyword evidence="2" id="KW-0472">Membrane</keyword>
<name>A0A8H5AUZ3_9AGAR</name>
<feature type="transmembrane region" description="Helical" evidence="2">
    <location>
        <begin position="134"/>
        <end position="155"/>
    </location>
</feature>
<proteinExistence type="predicted"/>
<keyword evidence="2" id="KW-1133">Transmembrane helix</keyword>
<gene>
    <name evidence="3" type="ORF">D9758_019066</name>
</gene>
<evidence type="ECO:0000313" key="4">
    <source>
        <dbReference type="Proteomes" id="UP000559256"/>
    </source>
</evidence>
<keyword evidence="2" id="KW-0812">Transmembrane</keyword>
<organism evidence="3 4">
    <name type="scientific">Tetrapyrgos nigripes</name>
    <dbReference type="NCBI Taxonomy" id="182062"/>
    <lineage>
        <taxon>Eukaryota</taxon>
        <taxon>Fungi</taxon>
        <taxon>Dikarya</taxon>
        <taxon>Basidiomycota</taxon>
        <taxon>Agaricomycotina</taxon>
        <taxon>Agaricomycetes</taxon>
        <taxon>Agaricomycetidae</taxon>
        <taxon>Agaricales</taxon>
        <taxon>Marasmiineae</taxon>
        <taxon>Marasmiaceae</taxon>
        <taxon>Tetrapyrgos</taxon>
    </lineage>
</organism>
<accession>A0A8H5AUZ3</accession>
<dbReference type="Proteomes" id="UP000559256">
    <property type="component" value="Unassembled WGS sequence"/>
</dbReference>
<protein>
    <submittedName>
        <fullName evidence="3">Uncharacterized protein</fullName>
    </submittedName>
</protein>